<keyword evidence="4" id="KW-0539">Nucleus</keyword>
<dbReference type="Pfam" id="PF00249">
    <property type="entry name" value="Myb_DNA-binding"/>
    <property type="match status" value="1"/>
</dbReference>
<dbReference type="InterPro" id="IPR009057">
    <property type="entry name" value="Homeodomain-like_sf"/>
</dbReference>
<dbReference type="EMBL" id="LFYR01000903">
    <property type="protein sequence ID" value="KMZ67517.1"/>
    <property type="molecule type" value="Genomic_DNA"/>
</dbReference>
<dbReference type="Proteomes" id="UP000036987">
    <property type="component" value="Unassembled WGS sequence"/>
</dbReference>
<keyword evidence="3" id="KW-0804">Transcription</keyword>
<sequence length="197" mass="22512">MYRTKNTSTLTLFGVSSPTTATKQRLRWTSELHELFVNAVSQLGGPDRATPKGILTAMAVPGLTLYHIKSHLQKYRLSICLPVYQATDNSKIERKDNIDNITNMDSASLDKTLELQIEVQKRFDEQLEIQRQLQLRIGAQVRYLQEITEDLPLVFEDKQKKQSENDNYPVKKVKKPRIGDQAALFLSANKLDSYVTD</sequence>
<evidence type="ECO:0000256" key="4">
    <source>
        <dbReference type="ARBA" id="ARBA00023242"/>
    </source>
</evidence>
<dbReference type="GO" id="GO:0003677">
    <property type="term" value="F:DNA binding"/>
    <property type="evidence" value="ECO:0007669"/>
    <property type="project" value="UniProtKB-KW"/>
</dbReference>
<feature type="domain" description="HTH myb-type" evidence="5">
    <location>
        <begin position="20"/>
        <end position="80"/>
    </location>
</feature>
<dbReference type="SMR" id="A0A0K9PH22"/>
<comment type="caution">
    <text evidence="6">The sequence shown here is derived from an EMBL/GenBank/DDBJ whole genome shotgun (WGS) entry which is preliminary data.</text>
</comment>
<dbReference type="SUPFAM" id="SSF46689">
    <property type="entry name" value="Homeodomain-like"/>
    <property type="match status" value="1"/>
</dbReference>
<dbReference type="NCBIfam" id="TIGR01557">
    <property type="entry name" value="myb_SHAQKYF"/>
    <property type="match status" value="1"/>
</dbReference>
<evidence type="ECO:0000256" key="3">
    <source>
        <dbReference type="ARBA" id="ARBA00023163"/>
    </source>
</evidence>
<dbReference type="OrthoDB" id="551907at2759"/>
<dbReference type="STRING" id="29655.A0A0K9PH22"/>
<dbReference type="FunFam" id="1.10.10.60:FF:000002">
    <property type="entry name" value="Myb family transcription factor"/>
    <property type="match status" value="1"/>
</dbReference>
<dbReference type="Gene3D" id="1.10.10.60">
    <property type="entry name" value="Homeodomain-like"/>
    <property type="match status" value="1"/>
</dbReference>
<dbReference type="PROSITE" id="PS51294">
    <property type="entry name" value="HTH_MYB"/>
    <property type="match status" value="1"/>
</dbReference>
<evidence type="ECO:0000313" key="7">
    <source>
        <dbReference type="Proteomes" id="UP000036987"/>
    </source>
</evidence>
<organism evidence="6 7">
    <name type="scientific">Zostera marina</name>
    <name type="common">Eelgrass</name>
    <dbReference type="NCBI Taxonomy" id="29655"/>
    <lineage>
        <taxon>Eukaryota</taxon>
        <taxon>Viridiplantae</taxon>
        <taxon>Streptophyta</taxon>
        <taxon>Embryophyta</taxon>
        <taxon>Tracheophyta</taxon>
        <taxon>Spermatophyta</taxon>
        <taxon>Magnoliopsida</taxon>
        <taxon>Liliopsida</taxon>
        <taxon>Zosteraceae</taxon>
        <taxon>Zostera</taxon>
    </lineage>
</organism>
<keyword evidence="2" id="KW-0238">DNA-binding</keyword>
<dbReference type="Pfam" id="PF14379">
    <property type="entry name" value="Myb_CC_LHEQLE"/>
    <property type="match status" value="1"/>
</dbReference>
<evidence type="ECO:0000313" key="6">
    <source>
        <dbReference type="EMBL" id="KMZ67517.1"/>
    </source>
</evidence>
<dbReference type="PANTHER" id="PTHR31499:SF79">
    <property type="entry name" value="HTH MYB-TYPE DOMAIN-CONTAINING PROTEIN"/>
    <property type="match status" value="1"/>
</dbReference>
<reference evidence="7" key="1">
    <citation type="journal article" date="2016" name="Nature">
        <title>The genome of the seagrass Zostera marina reveals angiosperm adaptation to the sea.</title>
        <authorList>
            <person name="Olsen J.L."/>
            <person name="Rouze P."/>
            <person name="Verhelst B."/>
            <person name="Lin Y.-C."/>
            <person name="Bayer T."/>
            <person name="Collen J."/>
            <person name="Dattolo E."/>
            <person name="De Paoli E."/>
            <person name="Dittami S."/>
            <person name="Maumus F."/>
            <person name="Michel G."/>
            <person name="Kersting A."/>
            <person name="Lauritano C."/>
            <person name="Lohaus R."/>
            <person name="Toepel M."/>
            <person name="Tonon T."/>
            <person name="Vanneste K."/>
            <person name="Amirebrahimi M."/>
            <person name="Brakel J."/>
            <person name="Bostroem C."/>
            <person name="Chovatia M."/>
            <person name="Grimwood J."/>
            <person name="Jenkins J.W."/>
            <person name="Jueterbock A."/>
            <person name="Mraz A."/>
            <person name="Stam W.T."/>
            <person name="Tice H."/>
            <person name="Bornberg-Bauer E."/>
            <person name="Green P.J."/>
            <person name="Pearson G.A."/>
            <person name="Procaccini G."/>
            <person name="Duarte C.M."/>
            <person name="Schmutz J."/>
            <person name="Reusch T.B.H."/>
            <person name="Van de Peer Y."/>
        </authorList>
    </citation>
    <scope>NUCLEOTIDE SEQUENCE [LARGE SCALE GENOMIC DNA]</scope>
    <source>
        <strain evidence="7">cv. Finnish</strain>
    </source>
</reference>
<dbReference type="InterPro" id="IPR001005">
    <property type="entry name" value="SANT/Myb"/>
</dbReference>
<keyword evidence="1" id="KW-0805">Transcription regulation</keyword>
<evidence type="ECO:0000259" key="5">
    <source>
        <dbReference type="PROSITE" id="PS51294"/>
    </source>
</evidence>
<dbReference type="InterPro" id="IPR006447">
    <property type="entry name" value="Myb_dom_plants"/>
</dbReference>
<evidence type="ECO:0000256" key="1">
    <source>
        <dbReference type="ARBA" id="ARBA00023015"/>
    </source>
</evidence>
<dbReference type="InterPro" id="IPR025756">
    <property type="entry name" value="Myb_CC_LHEQLE"/>
</dbReference>
<dbReference type="InterPro" id="IPR017930">
    <property type="entry name" value="Myb_dom"/>
</dbReference>
<proteinExistence type="predicted"/>
<name>A0A0K9PH22_ZOSMR</name>
<gene>
    <name evidence="6" type="ORF">ZOSMA_265G00260</name>
</gene>
<protein>
    <submittedName>
        <fullName evidence="6">MYB transcription factor</fullName>
    </submittedName>
</protein>
<evidence type="ECO:0000256" key="2">
    <source>
        <dbReference type="ARBA" id="ARBA00023125"/>
    </source>
</evidence>
<dbReference type="InterPro" id="IPR046955">
    <property type="entry name" value="PHR1-like"/>
</dbReference>
<accession>A0A0K9PH22</accession>
<dbReference type="AlphaFoldDB" id="A0A0K9PH22"/>
<keyword evidence="7" id="KW-1185">Reference proteome</keyword>
<dbReference type="PANTHER" id="PTHR31499">
    <property type="entry name" value="MYB FAMILY TRANSCRIPTION FACTOR PHL11"/>
    <property type="match status" value="1"/>
</dbReference>
<dbReference type="GO" id="GO:0003700">
    <property type="term" value="F:DNA-binding transcription factor activity"/>
    <property type="evidence" value="ECO:0007669"/>
    <property type="project" value="InterPro"/>
</dbReference>